<keyword evidence="1" id="KW-0812">Transmembrane</keyword>
<name>A0ABU5ID55_9BURK</name>
<dbReference type="Pfam" id="PF13163">
    <property type="entry name" value="DUF3999"/>
    <property type="match status" value="1"/>
</dbReference>
<keyword evidence="1" id="KW-1133">Transmembrane helix</keyword>
<comment type="caution">
    <text evidence="2">The sequence shown here is derived from an EMBL/GenBank/DDBJ whole genome shotgun (WGS) entry which is preliminary data.</text>
</comment>
<gene>
    <name evidence="2" type="ORF">SM757_10665</name>
</gene>
<proteinExistence type="predicted"/>
<dbReference type="EMBL" id="JAXOJX010000014">
    <property type="protein sequence ID" value="MDZ5457031.1"/>
    <property type="molecule type" value="Genomic_DNA"/>
</dbReference>
<organism evidence="2 3">
    <name type="scientific">Azohydromonas lata</name>
    <dbReference type="NCBI Taxonomy" id="45677"/>
    <lineage>
        <taxon>Bacteria</taxon>
        <taxon>Pseudomonadati</taxon>
        <taxon>Pseudomonadota</taxon>
        <taxon>Betaproteobacteria</taxon>
        <taxon>Burkholderiales</taxon>
        <taxon>Sphaerotilaceae</taxon>
        <taxon>Azohydromonas</taxon>
    </lineage>
</organism>
<evidence type="ECO:0000256" key="1">
    <source>
        <dbReference type="SAM" id="Phobius"/>
    </source>
</evidence>
<accession>A0ABU5ID55</accession>
<dbReference type="RefSeq" id="WP_322465460.1">
    <property type="nucleotide sequence ID" value="NZ_JAXOJX010000014.1"/>
</dbReference>
<reference evidence="2 3" key="1">
    <citation type="submission" date="2023-11" db="EMBL/GenBank/DDBJ databases">
        <title>Draft genome of Azohydromonas lata strain H1 (DSM1123), a polyhydroxyalkanoate producer.</title>
        <authorList>
            <person name="Traversa D."/>
            <person name="D'Addabbo P."/>
            <person name="Pazzani C."/>
            <person name="Manzari C."/>
            <person name="Chiara M."/>
            <person name="Scrascia M."/>
        </authorList>
    </citation>
    <scope>NUCLEOTIDE SEQUENCE [LARGE SCALE GENOMIC DNA]</scope>
    <source>
        <strain evidence="2 3">H1</strain>
    </source>
</reference>
<dbReference type="Proteomes" id="UP001293718">
    <property type="component" value="Unassembled WGS sequence"/>
</dbReference>
<keyword evidence="3" id="KW-1185">Reference proteome</keyword>
<feature type="transmembrane region" description="Helical" evidence="1">
    <location>
        <begin position="308"/>
        <end position="326"/>
    </location>
</feature>
<dbReference type="InterPro" id="IPR025060">
    <property type="entry name" value="DUF3999"/>
</dbReference>
<sequence length="339" mass="35918">DPAAPTARAWLLDLQPLGRERPAALRLAWAAPAQGLERRAAVQASADAQSWEDVGIATLVDVPGADAASAALRQPRIVLSGLTPQHRYLRLVVRGGVFNLQGVVAELAVPVAAETGLDSARFTLQADGERAWRLDAGALLPASLLQVHLAEDNAVAPLRVLRRAEGRVGRGDAPWRPVALLTAYRFQRDGSTLQAPAQPLDGALARQWRLELDARVPPPAAPPQATLWWRAPQVVFAARGGAPFTLAVGREKAAAVALPLPTVLPGWEAGAEHRLPVATVGALAAQSAAPRGVLDSLRDAPADQRRQWLLWGLLVAAVGVLGGLAWRLCREMKGKDGEG</sequence>
<protein>
    <submittedName>
        <fullName evidence="2">DUF3999 family protein</fullName>
    </submittedName>
</protein>
<feature type="non-terminal residue" evidence="2">
    <location>
        <position position="1"/>
    </location>
</feature>
<evidence type="ECO:0000313" key="3">
    <source>
        <dbReference type="Proteomes" id="UP001293718"/>
    </source>
</evidence>
<keyword evidence="1" id="KW-0472">Membrane</keyword>
<evidence type="ECO:0000313" key="2">
    <source>
        <dbReference type="EMBL" id="MDZ5457031.1"/>
    </source>
</evidence>